<protein>
    <submittedName>
        <fullName evidence="2">Uncharacterized protein</fullName>
    </submittedName>
</protein>
<feature type="region of interest" description="Disordered" evidence="1">
    <location>
        <begin position="199"/>
        <end position="231"/>
    </location>
</feature>
<accession>A0AAV9W0T9</accession>
<dbReference type="Proteomes" id="UP001370758">
    <property type="component" value="Unassembled WGS sequence"/>
</dbReference>
<evidence type="ECO:0000313" key="2">
    <source>
        <dbReference type="EMBL" id="KAK6500081.1"/>
    </source>
</evidence>
<organism evidence="2 3">
    <name type="scientific">Arthrobotrys musiformis</name>
    <dbReference type="NCBI Taxonomy" id="47236"/>
    <lineage>
        <taxon>Eukaryota</taxon>
        <taxon>Fungi</taxon>
        <taxon>Dikarya</taxon>
        <taxon>Ascomycota</taxon>
        <taxon>Pezizomycotina</taxon>
        <taxon>Orbiliomycetes</taxon>
        <taxon>Orbiliales</taxon>
        <taxon>Orbiliaceae</taxon>
        <taxon>Arthrobotrys</taxon>
    </lineage>
</organism>
<dbReference type="AlphaFoldDB" id="A0AAV9W0T9"/>
<name>A0AAV9W0T9_9PEZI</name>
<comment type="caution">
    <text evidence="2">The sequence shown here is derived from an EMBL/GenBank/DDBJ whole genome shotgun (WGS) entry which is preliminary data.</text>
</comment>
<evidence type="ECO:0000313" key="3">
    <source>
        <dbReference type="Proteomes" id="UP001370758"/>
    </source>
</evidence>
<keyword evidence="3" id="KW-1185">Reference proteome</keyword>
<reference evidence="2 3" key="1">
    <citation type="submission" date="2023-08" db="EMBL/GenBank/DDBJ databases">
        <authorList>
            <person name="Palmer J.M."/>
        </authorList>
    </citation>
    <scope>NUCLEOTIDE SEQUENCE [LARGE SCALE GENOMIC DNA]</scope>
    <source>
        <strain evidence="2 3">TWF481</strain>
    </source>
</reference>
<dbReference type="EMBL" id="JAVHJL010000007">
    <property type="protein sequence ID" value="KAK6500081.1"/>
    <property type="molecule type" value="Genomic_DNA"/>
</dbReference>
<gene>
    <name evidence="2" type="ORF">TWF481_010439</name>
</gene>
<proteinExistence type="predicted"/>
<sequence length="231" mass="25963">MFGTFRESTKAIVAYTKNQHQTKSPFYAQIKAADTRSYVLNWLKGISLEAQPGDTVSVWLFSLGNSEGLALGDPSKLIKATKEFRNGVQVNIAFSTCHSSKFARAYSKCPRNCHNTQCATEELPWAHHETGILRRRNSGFIQAMVSSLTEKWLANQGYYLAQQWNVANHKEYTRDQVQRKACNPEEVATSLTILALSREEGGRNGPLRMTQLSKKLAQSKATGRQEQSDMK</sequence>
<evidence type="ECO:0000256" key="1">
    <source>
        <dbReference type="SAM" id="MobiDB-lite"/>
    </source>
</evidence>